<evidence type="ECO:0000256" key="11">
    <source>
        <dbReference type="ARBA" id="ARBA00023211"/>
    </source>
</evidence>
<sequence>MPQTEPFGNQKAAHQLRVAVVGCAHGQLDIIYATAKRQCDQRGWTLSDLDLVLICGDFQAVRNSRDLNCMSVPKKYRQLGDFHKYYSGEAVAPVLTVVVGGNHEASNYLFELYHGGWLAPKIYYLGAASVIRYGPWRIAGMSGIYDKNDYNKEHHERLPYSSHDIKSIYHVRRYDIDKLLQIREEVDIGLSHDWPAWVELFGDYKSLYSRKPHFLDSAKRDRLGSYAATEVMNHLRPLHWFSGHMHCRFPANISYASDKFENSVRKLKITQEIKSVLPVLKTDKRYFKTTSKPASQRSNGSFLALDKYKGDARGFLELMDLSLSRDDSGVSDDPSHFSRPYKLCYDEEWLAITRACTGTLQLQDRETLVVPPSRARFPSQKAISEHRKWVQENITKRGLLQIPENFMIHAPVFDETELSAHDQPNEYSNCQTAQFAELLQIPNVFTLETQDPDVDGNCAGDDFIVFGEE</sequence>
<proteinExistence type="inferred from homology"/>
<dbReference type="Pfam" id="PF00149">
    <property type="entry name" value="Metallophos"/>
    <property type="match status" value="1"/>
</dbReference>
<protein>
    <submittedName>
        <fullName evidence="14">Calcineurin-like phosphoesterase domain-containing protein</fullName>
    </submittedName>
</protein>
<dbReference type="PANTHER" id="PTHR12849">
    <property type="entry name" value="RNA LARIAT DEBRANCHING ENZYME"/>
    <property type="match status" value="1"/>
</dbReference>
<comment type="cofactor">
    <cofactor evidence="2">
        <name>Zn(2+)</name>
        <dbReference type="ChEBI" id="CHEBI:29105"/>
    </cofactor>
</comment>
<dbReference type="CDD" id="cd00844">
    <property type="entry name" value="MPP_Dbr1_N"/>
    <property type="match status" value="1"/>
</dbReference>
<reference evidence="14 15" key="1">
    <citation type="journal article" date="2016" name="PLoS Pathog.">
        <title>Biosynthesis of antibiotic leucinostatins in bio-control fungus Purpureocillium lilacinum and their inhibition on phytophthora revealed by genome mining.</title>
        <authorList>
            <person name="Wang G."/>
            <person name="Liu Z."/>
            <person name="Lin R."/>
            <person name="Li E."/>
            <person name="Mao Z."/>
            <person name="Ling J."/>
            <person name="Yang Y."/>
            <person name="Yin W.B."/>
            <person name="Xie B."/>
        </authorList>
    </citation>
    <scope>NUCLEOTIDE SEQUENCE [LARGE SCALE GENOMIC DNA]</scope>
    <source>
        <strain evidence="14">170</strain>
    </source>
</reference>
<evidence type="ECO:0000256" key="4">
    <source>
        <dbReference type="ARBA" id="ARBA00004123"/>
    </source>
</evidence>
<dbReference type="Pfam" id="PF05011">
    <property type="entry name" value="DBR1"/>
    <property type="match status" value="1"/>
</dbReference>
<dbReference type="EMBL" id="LSBJ02000002">
    <property type="protein sequence ID" value="OAQ69602.1"/>
    <property type="molecule type" value="Genomic_DNA"/>
</dbReference>
<evidence type="ECO:0000256" key="5">
    <source>
        <dbReference type="ARBA" id="ARBA00006045"/>
    </source>
</evidence>
<dbReference type="GO" id="GO:0008419">
    <property type="term" value="F:RNA lariat debranching enzyme activity"/>
    <property type="evidence" value="ECO:0007669"/>
    <property type="project" value="TreeGrafter"/>
</dbReference>
<organism evidence="14 15">
    <name type="scientific">Pochonia chlamydosporia 170</name>
    <dbReference type="NCBI Taxonomy" id="1380566"/>
    <lineage>
        <taxon>Eukaryota</taxon>
        <taxon>Fungi</taxon>
        <taxon>Dikarya</taxon>
        <taxon>Ascomycota</taxon>
        <taxon>Pezizomycotina</taxon>
        <taxon>Sordariomycetes</taxon>
        <taxon>Hypocreomycetidae</taxon>
        <taxon>Hypocreales</taxon>
        <taxon>Clavicipitaceae</taxon>
        <taxon>Pochonia</taxon>
    </lineage>
</organism>
<evidence type="ECO:0000313" key="15">
    <source>
        <dbReference type="Proteomes" id="UP000078397"/>
    </source>
</evidence>
<evidence type="ECO:0000256" key="7">
    <source>
        <dbReference type="ARBA" id="ARBA00022723"/>
    </source>
</evidence>
<keyword evidence="15" id="KW-1185">Reference proteome</keyword>
<keyword evidence="11" id="KW-0464">Manganese</keyword>
<evidence type="ECO:0000256" key="6">
    <source>
        <dbReference type="ARBA" id="ARBA00022664"/>
    </source>
</evidence>
<evidence type="ECO:0000256" key="2">
    <source>
        <dbReference type="ARBA" id="ARBA00001947"/>
    </source>
</evidence>
<dbReference type="SMART" id="SM01124">
    <property type="entry name" value="DBR1"/>
    <property type="match status" value="1"/>
</dbReference>
<dbReference type="GO" id="GO:0046872">
    <property type="term" value="F:metal ion binding"/>
    <property type="evidence" value="ECO:0007669"/>
    <property type="project" value="UniProtKB-KW"/>
</dbReference>
<dbReference type="GeneID" id="28853963"/>
<comment type="caution">
    <text evidence="14">The sequence shown here is derived from an EMBL/GenBank/DDBJ whole genome shotgun (WGS) entry which is preliminary data.</text>
</comment>
<evidence type="ECO:0000256" key="1">
    <source>
        <dbReference type="ARBA" id="ARBA00001936"/>
    </source>
</evidence>
<comment type="cofactor">
    <cofactor evidence="1">
        <name>Mn(2+)</name>
        <dbReference type="ChEBI" id="CHEBI:29035"/>
    </cofactor>
</comment>
<dbReference type="GO" id="GO:0000398">
    <property type="term" value="P:mRNA splicing, via spliceosome"/>
    <property type="evidence" value="ECO:0007669"/>
    <property type="project" value="TreeGrafter"/>
</dbReference>
<dbReference type="SUPFAM" id="SSF56300">
    <property type="entry name" value="Metallo-dependent phosphatases"/>
    <property type="match status" value="1"/>
</dbReference>
<evidence type="ECO:0000256" key="8">
    <source>
        <dbReference type="ARBA" id="ARBA00022801"/>
    </source>
</evidence>
<keyword evidence="9" id="KW-0862">Zinc</keyword>
<evidence type="ECO:0000259" key="13">
    <source>
        <dbReference type="SMART" id="SM01124"/>
    </source>
</evidence>
<evidence type="ECO:0000256" key="3">
    <source>
        <dbReference type="ARBA" id="ARBA00001954"/>
    </source>
</evidence>
<comment type="cofactor">
    <cofactor evidence="3">
        <name>Fe(2+)</name>
        <dbReference type="ChEBI" id="CHEBI:29033"/>
    </cofactor>
</comment>
<dbReference type="Proteomes" id="UP000078397">
    <property type="component" value="Unassembled WGS sequence"/>
</dbReference>
<keyword evidence="10" id="KW-0408">Iron</keyword>
<keyword evidence="7" id="KW-0479">Metal-binding</keyword>
<dbReference type="RefSeq" id="XP_018146139.1">
    <property type="nucleotide sequence ID" value="XM_018289969.1"/>
</dbReference>
<dbReference type="InterPro" id="IPR004843">
    <property type="entry name" value="Calcineurin-like_PHP"/>
</dbReference>
<comment type="similarity">
    <text evidence="5">Belongs to the lariat debranching enzyme family.</text>
</comment>
<dbReference type="GO" id="GO:0005634">
    <property type="term" value="C:nucleus"/>
    <property type="evidence" value="ECO:0007669"/>
    <property type="project" value="UniProtKB-SubCell"/>
</dbReference>
<evidence type="ECO:0000313" key="14">
    <source>
        <dbReference type="EMBL" id="OAQ69602.1"/>
    </source>
</evidence>
<dbReference type="STRING" id="1380566.A0A179FVG1"/>
<keyword evidence="6" id="KW-0507">mRNA processing</keyword>
<dbReference type="AlphaFoldDB" id="A0A179FVG1"/>
<evidence type="ECO:0000256" key="12">
    <source>
        <dbReference type="ARBA" id="ARBA00023242"/>
    </source>
</evidence>
<comment type="subcellular location">
    <subcellularLocation>
        <location evidence="4">Nucleus</location>
    </subcellularLocation>
</comment>
<dbReference type="InterPro" id="IPR041816">
    <property type="entry name" value="Dbr1_N"/>
</dbReference>
<name>A0A179FVG1_METCM</name>
<dbReference type="InterPro" id="IPR029052">
    <property type="entry name" value="Metallo-depent_PP-like"/>
</dbReference>
<evidence type="ECO:0000256" key="9">
    <source>
        <dbReference type="ARBA" id="ARBA00022833"/>
    </source>
</evidence>
<dbReference type="InterPro" id="IPR007708">
    <property type="entry name" value="DBR1_C"/>
</dbReference>
<dbReference type="PANTHER" id="PTHR12849:SF0">
    <property type="entry name" value="LARIAT DEBRANCHING ENZYME"/>
    <property type="match status" value="1"/>
</dbReference>
<dbReference type="OrthoDB" id="407609at2759"/>
<keyword evidence="12" id="KW-0539">Nucleus</keyword>
<accession>A0A179FVG1</accession>
<evidence type="ECO:0000256" key="10">
    <source>
        <dbReference type="ARBA" id="ARBA00023004"/>
    </source>
</evidence>
<feature type="domain" description="Lariat debranching enzyme C-terminal" evidence="13">
    <location>
        <begin position="291"/>
        <end position="445"/>
    </location>
</feature>
<keyword evidence="8" id="KW-0378">Hydrolase</keyword>
<gene>
    <name evidence="14" type="ORF">VFPPC_11933</name>
</gene>
<dbReference type="KEGG" id="pchm:VFPPC_11933"/>